<keyword evidence="2" id="KW-1133">Transmembrane helix</keyword>
<reference evidence="4" key="1">
    <citation type="journal article" date="2021" name="ISME J.">
        <title>Genomic evolution of the class Acidithiobacillia: deep-branching Proteobacteria living in extreme acidic conditions.</title>
        <authorList>
            <person name="Moya-Beltran A."/>
            <person name="Beard S."/>
            <person name="Rojas-Villalobos C."/>
            <person name="Issotta F."/>
            <person name="Gallardo Y."/>
            <person name="Ulloa R."/>
            <person name="Giaveno A."/>
            <person name="Degli Esposti M."/>
            <person name="Johnson D.B."/>
            <person name="Quatrini R."/>
        </authorList>
    </citation>
    <scope>NUCLEOTIDE SEQUENCE</scope>
    <source>
        <strain evidence="4">VAN18-1</strain>
    </source>
</reference>
<feature type="compositionally biased region" description="Pro residues" evidence="1">
    <location>
        <begin position="99"/>
        <end position="132"/>
    </location>
</feature>
<dbReference type="EMBL" id="JAAXYO010000016">
    <property type="protein sequence ID" value="MBU2786764.1"/>
    <property type="molecule type" value="Genomic_DNA"/>
</dbReference>
<evidence type="ECO:0000259" key="3">
    <source>
        <dbReference type="PROSITE" id="PS52015"/>
    </source>
</evidence>
<feature type="domain" description="TonB C-terminal" evidence="3">
    <location>
        <begin position="144"/>
        <end position="233"/>
    </location>
</feature>
<evidence type="ECO:0000313" key="4">
    <source>
        <dbReference type="EMBL" id="MBU2786764.1"/>
    </source>
</evidence>
<dbReference type="AlphaFoldDB" id="A0AAE2YME3"/>
<dbReference type="InterPro" id="IPR037682">
    <property type="entry name" value="TonB_C"/>
</dbReference>
<evidence type="ECO:0000313" key="5">
    <source>
        <dbReference type="Proteomes" id="UP001197378"/>
    </source>
</evidence>
<keyword evidence="2" id="KW-0472">Membrane</keyword>
<dbReference type="SUPFAM" id="SSF74653">
    <property type="entry name" value="TolA/TonB C-terminal domain"/>
    <property type="match status" value="1"/>
</dbReference>
<proteinExistence type="predicted"/>
<evidence type="ECO:0000256" key="2">
    <source>
        <dbReference type="SAM" id="Phobius"/>
    </source>
</evidence>
<dbReference type="PROSITE" id="PS52015">
    <property type="entry name" value="TONB_CTD"/>
    <property type="match status" value="1"/>
</dbReference>
<dbReference type="Proteomes" id="UP001197378">
    <property type="component" value="Unassembled WGS sequence"/>
</dbReference>
<name>A0AAE2YME3_9PROT</name>
<gene>
    <name evidence="4" type="ORF">HFQ13_00800</name>
</gene>
<evidence type="ECO:0000256" key="1">
    <source>
        <dbReference type="SAM" id="MobiDB-lite"/>
    </source>
</evidence>
<dbReference type="GO" id="GO:0055085">
    <property type="term" value="P:transmembrane transport"/>
    <property type="evidence" value="ECO:0007669"/>
    <property type="project" value="InterPro"/>
</dbReference>
<feature type="compositionally biased region" description="Pro residues" evidence="1">
    <location>
        <begin position="70"/>
        <end position="90"/>
    </location>
</feature>
<organism evidence="4 5">
    <name type="scientific">Igneacidithiobacillus copahuensis</name>
    <dbReference type="NCBI Taxonomy" id="2724909"/>
    <lineage>
        <taxon>Bacteria</taxon>
        <taxon>Pseudomonadati</taxon>
        <taxon>Pseudomonadota</taxon>
        <taxon>Acidithiobacillia</taxon>
        <taxon>Acidithiobacillales</taxon>
        <taxon>Acidithiobacillaceae</taxon>
        <taxon>Igneacidithiobacillus</taxon>
    </lineage>
</organism>
<dbReference type="PRINTS" id="PR01217">
    <property type="entry name" value="PRICHEXTENSN"/>
</dbReference>
<comment type="caution">
    <text evidence="4">The sequence shown here is derived from an EMBL/GenBank/DDBJ whole genome shotgun (WGS) entry which is preliminary data.</text>
</comment>
<dbReference type="Gene3D" id="3.30.1150.10">
    <property type="match status" value="1"/>
</dbReference>
<feature type="transmembrane region" description="Helical" evidence="2">
    <location>
        <begin position="25"/>
        <end position="46"/>
    </location>
</feature>
<sequence length="233" mass="24514">MGDVSPAKDSEKPSRWSYQGKTNSFRYAIIGALAVELALVAGLIFFPHSQPAKKKPPEVISVKMVHLPPPPPPPKPKVKPIPHPPKPVKLPVPVVHRPAPLPVKPPSPPTPPPPKPVVKVPPPVKTPPPPPPPPPAPVYSGVGAYGDGARSVVRGNVHVSAIIKRLGLTGTVVIGFKLAPSGGKAYDVHVVSGSDNPLLRKAAIKAVQDSTFPPFTSHMPPRALSFTVPIDIS</sequence>
<keyword evidence="5" id="KW-1185">Reference proteome</keyword>
<feature type="region of interest" description="Disordered" evidence="1">
    <location>
        <begin position="70"/>
        <end position="132"/>
    </location>
</feature>
<protein>
    <submittedName>
        <fullName evidence="4">Energy transducer TonB</fullName>
    </submittedName>
</protein>
<accession>A0AAE2YME3</accession>
<keyword evidence="2" id="KW-0812">Transmembrane</keyword>
<dbReference type="Pfam" id="PF03544">
    <property type="entry name" value="TonB_C"/>
    <property type="match status" value="1"/>
</dbReference>